<feature type="compositionally biased region" description="Basic residues" evidence="1">
    <location>
        <begin position="44"/>
        <end position="59"/>
    </location>
</feature>
<evidence type="ECO:0000313" key="3">
    <source>
        <dbReference type="Proteomes" id="UP001054889"/>
    </source>
</evidence>
<comment type="caution">
    <text evidence="2">The sequence shown here is derived from an EMBL/GenBank/DDBJ whole genome shotgun (WGS) entry which is preliminary data.</text>
</comment>
<proteinExistence type="predicted"/>
<evidence type="ECO:0000313" key="2">
    <source>
        <dbReference type="EMBL" id="GJN23914.1"/>
    </source>
</evidence>
<protein>
    <submittedName>
        <fullName evidence="2">Uncharacterized protein</fullName>
    </submittedName>
</protein>
<accession>A0AAV5EMZ1</accession>
<dbReference type="AlphaFoldDB" id="A0AAV5EMZ1"/>
<gene>
    <name evidence="2" type="primary">gb11606</name>
    <name evidence="2" type="ORF">PR202_gb11606</name>
</gene>
<reference evidence="2" key="1">
    <citation type="journal article" date="2018" name="DNA Res.">
        <title>Multiple hybrid de novo genome assembly of finger millet, an orphan allotetraploid crop.</title>
        <authorList>
            <person name="Hatakeyama M."/>
            <person name="Aluri S."/>
            <person name="Balachadran M.T."/>
            <person name="Sivarajan S.R."/>
            <person name="Patrignani A."/>
            <person name="Gruter S."/>
            <person name="Poveda L."/>
            <person name="Shimizu-Inatsugi R."/>
            <person name="Baeten J."/>
            <person name="Francoijs K.J."/>
            <person name="Nataraja K.N."/>
            <person name="Reddy Y.A.N."/>
            <person name="Phadnis S."/>
            <person name="Ravikumar R.L."/>
            <person name="Schlapbach R."/>
            <person name="Sreeman S.M."/>
            <person name="Shimizu K.K."/>
        </authorList>
    </citation>
    <scope>NUCLEOTIDE SEQUENCE</scope>
</reference>
<dbReference type="EMBL" id="BQKI01000076">
    <property type="protein sequence ID" value="GJN23914.1"/>
    <property type="molecule type" value="Genomic_DNA"/>
</dbReference>
<evidence type="ECO:0000256" key="1">
    <source>
        <dbReference type="SAM" id="MobiDB-lite"/>
    </source>
</evidence>
<organism evidence="2 3">
    <name type="scientific">Eleusine coracana subsp. coracana</name>
    <dbReference type="NCBI Taxonomy" id="191504"/>
    <lineage>
        <taxon>Eukaryota</taxon>
        <taxon>Viridiplantae</taxon>
        <taxon>Streptophyta</taxon>
        <taxon>Embryophyta</taxon>
        <taxon>Tracheophyta</taxon>
        <taxon>Spermatophyta</taxon>
        <taxon>Magnoliopsida</taxon>
        <taxon>Liliopsida</taxon>
        <taxon>Poales</taxon>
        <taxon>Poaceae</taxon>
        <taxon>PACMAD clade</taxon>
        <taxon>Chloridoideae</taxon>
        <taxon>Cynodonteae</taxon>
        <taxon>Eleusininae</taxon>
        <taxon>Eleusine</taxon>
    </lineage>
</organism>
<keyword evidence="3" id="KW-1185">Reference proteome</keyword>
<name>A0AAV5EMZ1_ELECO</name>
<reference evidence="2" key="2">
    <citation type="submission" date="2021-12" db="EMBL/GenBank/DDBJ databases">
        <title>Resequencing data analysis of finger millet.</title>
        <authorList>
            <person name="Hatakeyama M."/>
            <person name="Aluri S."/>
            <person name="Balachadran M.T."/>
            <person name="Sivarajan S.R."/>
            <person name="Poveda L."/>
            <person name="Shimizu-Inatsugi R."/>
            <person name="Schlapbach R."/>
            <person name="Sreeman S.M."/>
            <person name="Shimizu K.K."/>
        </authorList>
    </citation>
    <scope>NUCLEOTIDE SEQUENCE</scope>
</reference>
<sequence>MTPSPSLAAARPACRGLTLRLDAAGLRYNPTPPPSSSSRMAPPPRKHRSHPRPSSRRQLTRVTTSSF</sequence>
<dbReference type="Proteomes" id="UP001054889">
    <property type="component" value="Unassembled WGS sequence"/>
</dbReference>
<feature type="region of interest" description="Disordered" evidence="1">
    <location>
        <begin position="24"/>
        <end position="67"/>
    </location>
</feature>